<dbReference type="PANTHER" id="PTHR30547:SF5">
    <property type="entry name" value="NUCLEASE YHCG-RELATED"/>
    <property type="match status" value="1"/>
</dbReference>
<sequence>MRTVNTVIANIERIIRFSNDRQENIIYQYWKVGRELSRKNSVNKFGSDFIGNVTIGMKKKGIEDKVYNRRGLYRMIQFYEAYSDWDIYGEHLTEINWSSHILLLDGIEERDRSFWLELCMSKKYSVRKIKERIEKWKEGVLFRPGNEIELLQIDEVEEKKTHKKYIFDKNVYVIPTQAELDRMKKTDILKVDKNELVDIKNVYIDESLPIYERICSFMEQVKNPYCYKAGNIVVKVDYAEDAPAFEELFGRIITKQIEQETGLSTE</sequence>
<dbReference type="RefSeq" id="WP_092457225.1">
    <property type="nucleotide sequence ID" value="NZ_FOJI01000020.1"/>
</dbReference>
<feature type="domain" description="DUF6870" evidence="2">
    <location>
        <begin position="183"/>
        <end position="251"/>
    </location>
</feature>
<dbReference type="PANTHER" id="PTHR30547">
    <property type="entry name" value="UNCHARACTERIZED PROTEIN YHCG-RELATED"/>
    <property type="match status" value="1"/>
</dbReference>
<dbReference type="Pfam" id="PF21757">
    <property type="entry name" value="DUF6870"/>
    <property type="match status" value="1"/>
</dbReference>
<dbReference type="InterPro" id="IPR041527">
    <property type="entry name" value="YhcG_N"/>
</dbReference>
<gene>
    <name evidence="3" type="ORF">SAMN05421659_12014</name>
</gene>
<reference evidence="3 4" key="1">
    <citation type="submission" date="2016-10" db="EMBL/GenBank/DDBJ databases">
        <authorList>
            <person name="de Groot N.N."/>
        </authorList>
    </citation>
    <scope>NUCLEOTIDE SEQUENCE [LARGE SCALE GENOMIC DNA]</scope>
    <source>
        <strain evidence="3 4">DSM 9179</strain>
    </source>
</reference>
<dbReference type="STRING" id="99656.SAMN05421659_12014"/>
<dbReference type="InterPro" id="IPR049222">
    <property type="entry name" value="DUF6870"/>
</dbReference>
<evidence type="ECO:0000259" key="1">
    <source>
        <dbReference type="Pfam" id="PF17761"/>
    </source>
</evidence>
<proteinExistence type="predicted"/>
<evidence type="ECO:0000313" key="3">
    <source>
        <dbReference type="EMBL" id="SEW43006.1"/>
    </source>
</evidence>
<dbReference type="OrthoDB" id="9801263at2"/>
<keyword evidence="4" id="KW-1185">Reference proteome</keyword>
<name>A0A1I0RP38_9FIRM</name>
<dbReference type="AlphaFoldDB" id="A0A1I0RP38"/>
<dbReference type="Proteomes" id="UP000199701">
    <property type="component" value="Unassembled WGS sequence"/>
</dbReference>
<dbReference type="InterPro" id="IPR053148">
    <property type="entry name" value="PD-DEXK-like_domain"/>
</dbReference>
<evidence type="ECO:0000313" key="4">
    <source>
        <dbReference type="Proteomes" id="UP000199701"/>
    </source>
</evidence>
<protein>
    <submittedName>
        <fullName evidence="3">Uncharacterized protein</fullName>
    </submittedName>
</protein>
<dbReference type="EMBL" id="FOJI01000020">
    <property type="protein sequence ID" value="SEW43006.1"/>
    <property type="molecule type" value="Genomic_DNA"/>
</dbReference>
<feature type="domain" description="YhcG N-terminal" evidence="1">
    <location>
        <begin position="23"/>
        <end position="135"/>
    </location>
</feature>
<dbReference type="Pfam" id="PF17761">
    <property type="entry name" value="DUF1016_N"/>
    <property type="match status" value="1"/>
</dbReference>
<evidence type="ECO:0000259" key="2">
    <source>
        <dbReference type="Pfam" id="PF21757"/>
    </source>
</evidence>
<organism evidence="3 4">
    <name type="scientific">[Clostridium] fimetarium</name>
    <dbReference type="NCBI Taxonomy" id="99656"/>
    <lineage>
        <taxon>Bacteria</taxon>
        <taxon>Bacillati</taxon>
        <taxon>Bacillota</taxon>
        <taxon>Clostridia</taxon>
        <taxon>Lachnospirales</taxon>
        <taxon>Lachnospiraceae</taxon>
    </lineage>
</organism>
<accession>A0A1I0RP38</accession>